<sequence>MKQRDERRLAARACYSRTWRCLARNSIQYRLTSTMSPLPLRLRRSQRSSLTPPPRELTLASYGRLNSLMRDCGGMTLLALLQRI</sequence>
<evidence type="ECO:0000313" key="1">
    <source>
        <dbReference type="EMBL" id="OSC97265.1"/>
    </source>
</evidence>
<accession>A0A1Y2I825</accession>
<dbReference type="AlphaFoldDB" id="A0A1Y2I825"/>
<evidence type="ECO:0000313" key="2">
    <source>
        <dbReference type="Proteomes" id="UP000193067"/>
    </source>
</evidence>
<proteinExistence type="predicted"/>
<name>A0A1Y2I825_TRAC3</name>
<protein>
    <submittedName>
        <fullName evidence="1">Uncharacterized protein</fullName>
    </submittedName>
</protein>
<reference evidence="1 2" key="1">
    <citation type="journal article" date="2015" name="Biotechnol. Biofuels">
        <title>Enhanced degradation of softwood versus hardwood by the white-rot fungus Pycnoporus coccineus.</title>
        <authorList>
            <person name="Couturier M."/>
            <person name="Navarro D."/>
            <person name="Chevret D."/>
            <person name="Henrissat B."/>
            <person name="Piumi F."/>
            <person name="Ruiz-Duenas F.J."/>
            <person name="Martinez A.T."/>
            <person name="Grigoriev I.V."/>
            <person name="Riley R."/>
            <person name="Lipzen A."/>
            <person name="Berrin J.G."/>
            <person name="Master E.R."/>
            <person name="Rosso M.N."/>
        </authorList>
    </citation>
    <scope>NUCLEOTIDE SEQUENCE [LARGE SCALE GENOMIC DNA]</scope>
    <source>
        <strain evidence="1 2">BRFM310</strain>
    </source>
</reference>
<dbReference type="Proteomes" id="UP000193067">
    <property type="component" value="Unassembled WGS sequence"/>
</dbReference>
<keyword evidence="2" id="KW-1185">Reference proteome</keyword>
<organism evidence="1 2">
    <name type="scientific">Trametes coccinea (strain BRFM310)</name>
    <name type="common">Pycnoporus coccineus</name>
    <dbReference type="NCBI Taxonomy" id="1353009"/>
    <lineage>
        <taxon>Eukaryota</taxon>
        <taxon>Fungi</taxon>
        <taxon>Dikarya</taxon>
        <taxon>Basidiomycota</taxon>
        <taxon>Agaricomycotina</taxon>
        <taxon>Agaricomycetes</taxon>
        <taxon>Polyporales</taxon>
        <taxon>Polyporaceae</taxon>
        <taxon>Trametes</taxon>
    </lineage>
</organism>
<dbReference type="EMBL" id="KZ084154">
    <property type="protein sequence ID" value="OSC97265.1"/>
    <property type="molecule type" value="Genomic_DNA"/>
</dbReference>
<gene>
    <name evidence="1" type="ORF">PYCCODRAFT_1149080</name>
</gene>